<keyword evidence="2" id="KW-1185">Reference proteome</keyword>
<dbReference type="EMBL" id="KI964620">
    <property type="protein sequence ID" value="EUC32949.1"/>
    <property type="molecule type" value="Genomic_DNA"/>
</dbReference>
<feature type="non-terminal residue" evidence="1">
    <location>
        <position position="1"/>
    </location>
</feature>
<organism evidence="1 2">
    <name type="scientific">Cochliobolus carbonum (strain 26-R-13)</name>
    <name type="common">Maize leaf spot fungus</name>
    <name type="synonym">Bipolaris zeicola</name>
    <dbReference type="NCBI Taxonomy" id="930089"/>
    <lineage>
        <taxon>Eukaryota</taxon>
        <taxon>Fungi</taxon>
        <taxon>Dikarya</taxon>
        <taxon>Ascomycota</taxon>
        <taxon>Pezizomycotina</taxon>
        <taxon>Dothideomycetes</taxon>
        <taxon>Pleosporomycetidae</taxon>
        <taxon>Pleosporales</taxon>
        <taxon>Pleosporineae</taxon>
        <taxon>Pleosporaceae</taxon>
        <taxon>Bipolaris</taxon>
    </lineage>
</organism>
<reference evidence="1 2" key="1">
    <citation type="journal article" date="2013" name="PLoS Genet.">
        <title>Comparative genome structure, secondary metabolite, and effector coding capacity across Cochliobolus pathogens.</title>
        <authorList>
            <person name="Condon B.J."/>
            <person name="Leng Y."/>
            <person name="Wu D."/>
            <person name="Bushley K.E."/>
            <person name="Ohm R.A."/>
            <person name="Otillar R."/>
            <person name="Martin J."/>
            <person name="Schackwitz W."/>
            <person name="Grimwood J."/>
            <person name="MohdZainudin N."/>
            <person name="Xue C."/>
            <person name="Wang R."/>
            <person name="Manning V.A."/>
            <person name="Dhillon B."/>
            <person name="Tu Z.J."/>
            <person name="Steffenson B.J."/>
            <person name="Salamov A."/>
            <person name="Sun H."/>
            <person name="Lowry S."/>
            <person name="LaButti K."/>
            <person name="Han J."/>
            <person name="Copeland A."/>
            <person name="Lindquist E."/>
            <person name="Barry K."/>
            <person name="Schmutz J."/>
            <person name="Baker S.E."/>
            <person name="Ciuffetti L.M."/>
            <person name="Grigoriev I.V."/>
            <person name="Zhong S."/>
            <person name="Turgeon B.G."/>
        </authorList>
    </citation>
    <scope>NUCLEOTIDE SEQUENCE [LARGE SCALE GENOMIC DNA]</scope>
    <source>
        <strain evidence="1 2">26-R-13</strain>
    </source>
</reference>
<dbReference type="Proteomes" id="UP000053841">
    <property type="component" value="Unassembled WGS sequence"/>
</dbReference>
<gene>
    <name evidence="1" type="ORF">COCCADRAFT_97288</name>
</gene>
<dbReference type="GeneID" id="19154348"/>
<dbReference type="AlphaFoldDB" id="W6YBR2"/>
<accession>W6YBR2</accession>
<dbReference type="RefSeq" id="XP_007712720.1">
    <property type="nucleotide sequence ID" value="XM_007714530.1"/>
</dbReference>
<evidence type="ECO:0000313" key="2">
    <source>
        <dbReference type="Proteomes" id="UP000053841"/>
    </source>
</evidence>
<proteinExistence type="predicted"/>
<evidence type="ECO:0000313" key="1">
    <source>
        <dbReference type="EMBL" id="EUC32949.1"/>
    </source>
</evidence>
<dbReference type="HOGENOM" id="CLU_2891904_0_0_1"/>
<sequence>CALSCLLPLQNTPARLFTRCPSPCCCDVLPTQSLLLLLLLPAQLRRSSWSIAEILVRPYPHTLSG</sequence>
<dbReference type="KEGG" id="bze:COCCADRAFT_97288"/>
<name>W6YBR2_COCC2</name>
<protein>
    <submittedName>
        <fullName evidence="1">Uncharacterized protein</fullName>
    </submittedName>
</protein>